<evidence type="ECO:0000256" key="8">
    <source>
        <dbReference type="ARBA" id="ARBA00023779"/>
    </source>
</evidence>
<evidence type="ECO:0000259" key="10">
    <source>
        <dbReference type="SMART" id="SM00986"/>
    </source>
</evidence>
<dbReference type="GO" id="GO:0033958">
    <property type="term" value="F:DNA-deoxyinosine glycosylase activity"/>
    <property type="evidence" value="ECO:0007669"/>
    <property type="project" value="InterPro"/>
</dbReference>
<evidence type="ECO:0000256" key="3">
    <source>
        <dbReference type="ARBA" id="ARBA00022763"/>
    </source>
</evidence>
<comment type="similarity">
    <text evidence="8">Belongs to the uracil-DNA glycosylase (UDG) superfamily. Type 5 (UDGb) family.</text>
</comment>
<dbReference type="InterPro" id="IPR036895">
    <property type="entry name" value="Uracil-DNA_glycosylase-like_sf"/>
</dbReference>
<evidence type="ECO:0000256" key="4">
    <source>
        <dbReference type="ARBA" id="ARBA00022801"/>
    </source>
</evidence>
<evidence type="ECO:0000256" key="7">
    <source>
        <dbReference type="ARBA" id="ARBA00023204"/>
    </source>
</evidence>
<keyword evidence="6" id="KW-0411">Iron-sulfur</keyword>
<keyword evidence="1" id="KW-0004">4Fe-4S</keyword>
<dbReference type="PANTHER" id="PTHR33693:SF3">
    <property type="entry name" value="TYPE-5 URACIL-DNA GLYCOSYLASE"/>
    <property type="match status" value="1"/>
</dbReference>
<gene>
    <name evidence="11" type="ORF">ABR60_03535</name>
</gene>
<evidence type="ECO:0000313" key="11">
    <source>
        <dbReference type="EMBL" id="KRO30568.1"/>
    </source>
</evidence>
<protein>
    <recommendedName>
        <fullName evidence="9">Type-5 uracil-DNA glycosylase</fullName>
    </recommendedName>
</protein>
<dbReference type="SMART" id="SM00986">
    <property type="entry name" value="UDG"/>
    <property type="match status" value="1"/>
</dbReference>
<evidence type="ECO:0000313" key="12">
    <source>
        <dbReference type="Proteomes" id="UP000053941"/>
    </source>
</evidence>
<dbReference type="Proteomes" id="UP000053941">
    <property type="component" value="Unassembled WGS sequence"/>
</dbReference>
<dbReference type="InterPro" id="IPR051536">
    <property type="entry name" value="UDG_Type-4/5"/>
</dbReference>
<name>A0A0R2NXC9_9ACTN</name>
<dbReference type="GO" id="GO:0004844">
    <property type="term" value="F:uracil DNA N-glycosylase activity"/>
    <property type="evidence" value="ECO:0007669"/>
    <property type="project" value="InterPro"/>
</dbReference>
<dbReference type="InterPro" id="IPR044147">
    <property type="entry name" value="UdgB-like"/>
</dbReference>
<evidence type="ECO:0000256" key="2">
    <source>
        <dbReference type="ARBA" id="ARBA00022723"/>
    </source>
</evidence>
<organism evidence="11 12">
    <name type="scientific">Actinobacteria bacterium BACL2 MAG-120802-bin41</name>
    <dbReference type="NCBI Taxonomy" id="1655568"/>
    <lineage>
        <taxon>Bacteria</taxon>
        <taxon>Bacillati</taxon>
        <taxon>Actinomycetota</taxon>
        <taxon>Actinomycetes</taxon>
        <taxon>Actinomycetes incertae sedis</taxon>
        <taxon>ac1 cluster</taxon>
    </lineage>
</organism>
<dbReference type="CDD" id="cd10031">
    <property type="entry name" value="UDG-F5_TTUDGB_like"/>
    <property type="match status" value="1"/>
</dbReference>
<dbReference type="Gene3D" id="3.40.470.10">
    <property type="entry name" value="Uracil-DNA glycosylase-like domain"/>
    <property type="match status" value="1"/>
</dbReference>
<comment type="caution">
    <text evidence="11">The sequence shown here is derived from an EMBL/GenBank/DDBJ whole genome shotgun (WGS) entry which is preliminary data.</text>
</comment>
<dbReference type="EMBL" id="LIAS01000094">
    <property type="protein sequence ID" value="KRO30568.1"/>
    <property type="molecule type" value="Genomic_DNA"/>
</dbReference>
<dbReference type="Pfam" id="PF03167">
    <property type="entry name" value="UDG"/>
    <property type="match status" value="1"/>
</dbReference>
<evidence type="ECO:0000256" key="5">
    <source>
        <dbReference type="ARBA" id="ARBA00023004"/>
    </source>
</evidence>
<dbReference type="SMART" id="SM00987">
    <property type="entry name" value="UreE_C"/>
    <property type="match status" value="1"/>
</dbReference>
<reference evidence="11 12" key="1">
    <citation type="submission" date="2015-10" db="EMBL/GenBank/DDBJ databases">
        <title>Metagenome-Assembled Genomes uncover a global brackish microbiome.</title>
        <authorList>
            <person name="Hugerth L.W."/>
            <person name="Larsson J."/>
            <person name="Alneberg J."/>
            <person name="Lindh M.V."/>
            <person name="Legrand C."/>
            <person name="Pinhassi J."/>
            <person name="Andersson A.F."/>
        </authorList>
    </citation>
    <scope>NUCLEOTIDE SEQUENCE [LARGE SCALE GENOMIC DNA]</scope>
    <source>
        <strain evidence="11">BACL2 MAG-120802-bin41</strain>
    </source>
</reference>
<evidence type="ECO:0000256" key="1">
    <source>
        <dbReference type="ARBA" id="ARBA00022485"/>
    </source>
</evidence>
<dbReference type="GO" id="GO:0006284">
    <property type="term" value="P:base-excision repair"/>
    <property type="evidence" value="ECO:0007669"/>
    <property type="project" value="InterPro"/>
</dbReference>
<evidence type="ECO:0000256" key="9">
    <source>
        <dbReference type="ARBA" id="ARBA00023887"/>
    </source>
</evidence>
<evidence type="ECO:0000256" key="6">
    <source>
        <dbReference type="ARBA" id="ARBA00023014"/>
    </source>
</evidence>
<dbReference type="GO" id="GO:0051539">
    <property type="term" value="F:4 iron, 4 sulfur cluster binding"/>
    <property type="evidence" value="ECO:0007669"/>
    <property type="project" value="UniProtKB-KW"/>
</dbReference>
<keyword evidence="3" id="KW-0227">DNA damage</keyword>
<sequence>MEWLFSLRSKPRVIAKGVKSLKVLDKEIIKCSACPRLTSWRQEVAITKRAAYRNEDYWGKPVTGFGPSDSKLLIIGLAPGAHGANRTGRVFTGDSSGEWLYRSLHKNGLAKISTSLSSDDGQELFETRITCALRCAPPGNKPTPIEQQSCKSWLEAEMNLLMPTLRAFLPLGQIAWKATIDALLALGEELPRKRPKFGHGASFNFLGRDGNTRLVIGSYHPSQQNTFTGKLTRSQLDSVVKKAGRFAHAEVAPVAQRQRQTT</sequence>
<accession>A0A0R2NXC9</accession>
<keyword evidence="2" id="KW-0479">Metal-binding</keyword>
<proteinExistence type="inferred from homology"/>
<keyword evidence="4" id="KW-0378">Hydrolase</keyword>
<dbReference type="PANTHER" id="PTHR33693">
    <property type="entry name" value="TYPE-5 URACIL-DNA GLYCOSYLASE"/>
    <property type="match status" value="1"/>
</dbReference>
<feature type="domain" description="Uracil-DNA glycosylase-like" evidence="10">
    <location>
        <begin position="63"/>
        <end position="240"/>
    </location>
</feature>
<dbReference type="GO" id="GO:0046872">
    <property type="term" value="F:metal ion binding"/>
    <property type="evidence" value="ECO:0007669"/>
    <property type="project" value="UniProtKB-KW"/>
</dbReference>
<dbReference type="AlphaFoldDB" id="A0A0R2NXC9"/>
<dbReference type="InterPro" id="IPR005122">
    <property type="entry name" value="Uracil-DNA_glycosylase-like"/>
</dbReference>
<keyword evidence="7" id="KW-0234">DNA repair</keyword>
<dbReference type="SUPFAM" id="SSF52141">
    <property type="entry name" value="Uracil-DNA glycosylase-like"/>
    <property type="match status" value="1"/>
</dbReference>
<keyword evidence="5" id="KW-0408">Iron</keyword>